<feature type="region of interest" description="Disordered" evidence="1">
    <location>
        <begin position="48"/>
        <end position="126"/>
    </location>
</feature>
<sequence>MKTNAPIERFDHYAICSFRSGRTLIALTLQSEVLLVFNKPQGYPTTVPLEIGPVPPPPLPGPCSDTQPSSPRLAALGSWRPLDHSRPTPQSRNPVLPSAIPSRTSTGQPAPQSRTSTGQPAPQSGVTLSGRARQLLKVPPLDRAVDPCQALRKGPAPEEKAVNSMQTCTCVVSVCCDRSVRE</sequence>
<feature type="compositionally biased region" description="Polar residues" evidence="1">
    <location>
        <begin position="101"/>
        <end position="126"/>
    </location>
</feature>
<dbReference type="Proteomes" id="UP001487740">
    <property type="component" value="Unassembled WGS sequence"/>
</dbReference>
<name>A0AAW0U1G6_SCYPA</name>
<evidence type="ECO:0000256" key="1">
    <source>
        <dbReference type="SAM" id="MobiDB-lite"/>
    </source>
</evidence>
<protein>
    <submittedName>
        <fullName evidence="2">Uncharacterized protein</fullName>
    </submittedName>
</protein>
<comment type="caution">
    <text evidence="2">The sequence shown here is derived from an EMBL/GenBank/DDBJ whole genome shotgun (WGS) entry which is preliminary data.</text>
</comment>
<evidence type="ECO:0000313" key="3">
    <source>
        <dbReference type="Proteomes" id="UP001487740"/>
    </source>
</evidence>
<dbReference type="AlphaFoldDB" id="A0AAW0U1G6"/>
<accession>A0AAW0U1G6</accession>
<dbReference type="EMBL" id="JARAKH010000020">
    <property type="protein sequence ID" value="KAK8393790.1"/>
    <property type="molecule type" value="Genomic_DNA"/>
</dbReference>
<organism evidence="2 3">
    <name type="scientific">Scylla paramamosain</name>
    <name type="common">Mud crab</name>
    <dbReference type="NCBI Taxonomy" id="85552"/>
    <lineage>
        <taxon>Eukaryota</taxon>
        <taxon>Metazoa</taxon>
        <taxon>Ecdysozoa</taxon>
        <taxon>Arthropoda</taxon>
        <taxon>Crustacea</taxon>
        <taxon>Multicrustacea</taxon>
        <taxon>Malacostraca</taxon>
        <taxon>Eumalacostraca</taxon>
        <taxon>Eucarida</taxon>
        <taxon>Decapoda</taxon>
        <taxon>Pleocyemata</taxon>
        <taxon>Brachyura</taxon>
        <taxon>Eubrachyura</taxon>
        <taxon>Portunoidea</taxon>
        <taxon>Portunidae</taxon>
        <taxon>Portuninae</taxon>
        <taxon>Scylla</taxon>
    </lineage>
</organism>
<reference evidence="2 3" key="1">
    <citation type="submission" date="2023-03" db="EMBL/GenBank/DDBJ databases">
        <title>High-quality genome of Scylla paramamosain provides insights in environmental adaptation.</title>
        <authorList>
            <person name="Zhang L."/>
        </authorList>
    </citation>
    <scope>NUCLEOTIDE SEQUENCE [LARGE SCALE GENOMIC DNA]</scope>
    <source>
        <strain evidence="2">LZ_2023a</strain>
        <tissue evidence="2">Muscle</tissue>
    </source>
</reference>
<proteinExistence type="predicted"/>
<keyword evidence="3" id="KW-1185">Reference proteome</keyword>
<evidence type="ECO:0000313" key="2">
    <source>
        <dbReference type="EMBL" id="KAK8393790.1"/>
    </source>
</evidence>
<gene>
    <name evidence="2" type="ORF">O3P69_006836</name>
</gene>